<name>A0A1J1HLW1_9DIPT</name>
<dbReference type="Gene3D" id="1.20.1280.50">
    <property type="match status" value="1"/>
</dbReference>
<dbReference type="Pfam" id="PF24567">
    <property type="entry name" value="ANKLE2_3rd"/>
    <property type="match status" value="2"/>
</dbReference>
<dbReference type="Pfam" id="PF12937">
    <property type="entry name" value="F-box-like"/>
    <property type="match status" value="1"/>
</dbReference>
<sequence>MEYFAIFAPSVEDIDSETFVFEKKDDCMKTLKAYKDARFKSFKHRSEALNFAKNGTDPPQIKIELIPKSPPPNQPPIRNLEKSQFPSLKPQELMKFRKEIEANNVPKVYEMICTNPRYLVSAGDTPSILKEGPRYNALHVAAINKHAKMAKLLLQTVEKTEFIELLHGFKDDPNVEEMSQFLLESYLNTPDKSRNETPLHFASKFGAADVVEVLISYPLCKMKPNVEGKEPKDIICERDPNAKPEIKEAIKELLKERFFVPVLRSVDSSIQPIIGDPFTPNNMPKFNYDPKSPSMEIKAYAGPMTSEQAQTFRRRWKTPPRLTPTMPVANLNLSISPKNSLISSPINSPRMTSKSLIDLMSSTPKHKKKLFQGTPDDDDDENELQLDNNNSDKNGNHKVVITNGILREKEEEEYKDNNNDSMICNVRSTSSMALMSFLDESGSIYNSDNICDSPSFKEKHIRLTDIDKGLEKVGRDLADEQNVGWKEYWKFLGRFLDIRSDEGLSCFENYLKQKALMNGLMKKLNESPEELSPSKRKNDSLNLKAICASIYSMDINDEISDCTTKITNPPPSPSSSISRVNLFNEFRQPSNQHQHENFPIKNPYMCIEQSCRTFSNRLAKLLESESIQDQHSYEKILVQEIAKLNNTIDSYKRDMRFPRDFEFKKVHARYSLILVWYLKKNNILVKCIRSFKPLIEKVYFLAEFAAAETNSFESSKDIIKVHAACVSNFIIKYIKKQAQIFNPEVVDTETACVDAWNGPDIVKCSCSFDGNLTSSKHRREMRKKLYNESNRVVTEDLWAYRKRAQSSDDEDVYLSCSDSEDSDAFYTPPESPIPSDNEDCSDDEMNVFEESVEQIEDNNNCFTFFIEGDQPTKADSDVYNAFGDKLIIDESKYPLIYKWYNVMKGLNNKIRINNPRHFRLFTPKLKPKVGLHTMESENLAPRSINSLSEYPLINIFSYLDIDSLKTATLVCKDWGDIIGSSTKLMKRILLRLPFTSYPRAYHCAQIIVKSKRKYRTMSFHFTICRDNEFKHVEPARIASIHVHLLAIAKSHGDYLHELTIHNAIFESIIDFHGIIVRMQDLEKLTLKSVRVRKELSGDFAQLYCTEIFRVEMKRLKYFKMHSTNFECLRCMSAPALEYYETIGHDYFIPDRKSRKRKNPGENPPPAPPKPKERPREPPSIMYNFFVTLKSLKELFADAKAVNELFASIYLQDQNCFQFHLKKLKLKSSSGIYTVDVDAFLISQSSTLEELDMSQFRYTTYSVIFKELTHLKVLKIFALDIPLDIKFYENLKSLKNVKFLGLHYMRGETRAMNIELNDIKVEVTPLDSEFVEWQLDKNCVKESENKFRKISKFMIEYIIRLQKPDINEEFPDDFPKILQYAEKRSALKSDANDGRKSLKNSLMEEAIKFIGQDQCVISDNRRRSTRFSGKYDVEKQSPVDENLVKNKRKVSNNSKCSSSKSSCVTSHKKKVSESTSSSFSSSSFSGSSSSSNDSSDSSKEQINKPQIQTKNLKNSHNSKEIHKSNLIKSLKSLSDSSSEDEIMPPVVVQKVIKPQSAITSEAKDQIKKLNISVKQLKFVIPKKENVQKVSKFKIPPVIDPPKFNPATKKKTKLTVTRKRKIDESLGGIFTVDNGWDQTSTTKKNLNVTNNIKKSKTESNDSISQDDVHEVHEMYQSLISSDQKTLDEKDSEENEEVYFKKPTLKKIKLSVFSSSDDESETESKQMEISNHSSLKIINSPNHINGNKNSETIASDDEDDAISLEADINDLDDFEDCNVVSPIKKGSKQLPSDTSYTSELDELKIKLTKESIVSREDAEAEFNRNTGLIMKNSTRKISEMTETVLNRFYGRICLRSLDNQCNFSPCKYSHFLPKLATIRQLFDSITLKEVDEAFSVALCYPKIFDAYVLAFTEVFVKKTSDYESRIARIIMMCERNPRSHQLYRYVVDGLATNGHLPRYKAIKFLLKHHTNSTFAQEAIMPMIFETGPDLIRLKDYLVKLFETRSLPVDIINKLLDNCNSYQDPHLPAFCLDTLITLNLDSFRKLKREHVNAFMKFQTYLTEQNQSPIMMEITSRRKTKIQKVIDPDIDVSKRKSVHGVNSLWFIVILIYVVIIVNISSSIIQYVPELKDADVPFIGSEAWKDLKVLDNSGPKVTGTKANEVEAVNFLKKRIENIKAKSHVNQNVTLDHQIASGGYYLQFKPYGMVVLYRKIQNIVVRLDGDSTNALMLNCHFDSVPGSPGANDDGANCAIMLELLSILSTRSSRTRHSIIFLFNGAEEVGLRASHGFITQHKWAGDIKAFINLEAAGSGGKETLFQTGPGNSWLLNHYKVVQRPFAQAAGEEIFQSGIIPSDTDFRIFRDFGNLTGMDFAYAAKGYRYHTKFDSIDYLTQNVLQRTGENILSLVLSLANAFELDDDSAFSKDSSAVYFDFLGFFFMFYSKEVGVVVNFVVVLLAITLPFLTLNKATANVHSKNVFSETILGLISIAFGSGFSGLICYVAAYVLDKMDHSMSWYRNTALASGIYASIALLAHALVCDVVGMTLENKKSPISLGIKVQARLNGVNVFWGVITLGITVIGFRVGYLFMIILFINLLMSFATFLMGLHNSVHKWIFVHLIGQFFVVLWTSYFYNTILEVFIPITGRSGSTRNPDILISIICCATTLFICSYLIPLMKLLKSSVTKYLTLITIFLVSIFLAISTSVGFPYQNESTGNPAVQRHFISHTTRNFFDYRGEIRQSDAGFYFMEWDRHAKKTIEGISMPDLPQNFSEMCNDEIFCGLPLISSRSLLLGGQWLSSPTPKFPDIALIDSHSKIVLSDNRVKHSFNSNGTSLAAIFIRTRGEETKMTAWSFTEDVPETFNNTYFVTVANGVETEPLSFDITIKNAERVDGPLLDITLVSMKFDRQSDYTTDFKKILKRVPDWAFAIDCIAAVTSYTF</sequence>
<evidence type="ECO:0000256" key="21">
    <source>
        <dbReference type="SAM" id="Phobius"/>
    </source>
</evidence>
<keyword evidence="7 21" id="KW-0812">Transmembrane</keyword>
<evidence type="ECO:0000256" key="7">
    <source>
        <dbReference type="ARBA" id="ARBA00022692"/>
    </source>
</evidence>
<dbReference type="Gene3D" id="1.25.40.20">
    <property type="entry name" value="Ankyrin repeat-containing domain"/>
    <property type="match status" value="1"/>
</dbReference>
<feature type="transmembrane region" description="Helical" evidence="21">
    <location>
        <begin position="2580"/>
        <end position="2601"/>
    </location>
</feature>
<evidence type="ECO:0000256" key="1">
    <source>
        <dbReference type="ARBA" id="ARBA00001947"/>
    </source>
</evidence>
<proteinExistence type="inferred from homology"/>
<dbReference type="STRING" id="568069.A0A1J1HLW1"/>
<evidence type="ECO:0000256" key="18">
    <source>
        <dbReference type="ARBA" id="ARBA00078796"/>
    </source>
</evidence>
<evidence type="ECO:0000256" key="15">
    <source>
        <dbReference type="ARBA" id="ARBA00023136"/>
    </source>
</evidence>
<dbReference type="EMBL" id="CVRI01000004">
    <property type="protein sequence ID" value="CRK87454.1"/>
    <property type="molecule type" value="Genomic_DNA"/>
</dbReference>
<organism evidence="23 24">
    <name type="scientific">Clunio marinus</name>
    <dbReference type="NCBI Taxonomy" id="568069"/>
    <lineage>
        <taxon>Eukaryota</taxon>
        <taxon>Metazoa</taxon>
        <taxon>Ecdysozoa</taxon>
        <taxon>Arthropoda</taxon>
        <taxon>Hexapoda</taxon>
        <taxon>Insecta</taxon>
        <taxon>Pterygota</taxon>
        <taxon>Neoptera</taxon>
        <taxon>Endopterygota</taxon>
        <taxon>Diptera</taxon>
        <taxon>Nematocera</taxon>
        <taxon>Chironomoidea</taxon>
        <taxon>Chironomidae</taxon>
        <taxon>Clunio</taxon>
    </lineage>
</organism>
<dbReference type="GO" id="GO:0051301">
    <property type="term" value="P:cell division"/>
    <property type="evidence" value="ECO:0007669"/>
    <property type="project" value="UniProtKB-KW"/>
</dbReference>
<evidence type="ECO:0000256" key="13">
    <source>
        <dbReference type="ARBA" id="ARBA00023043"/>
    </source>
</evidence>
<evidence type="ECO:0000256" key="2">
    <source>
        <dbReference type="ARBA" id="ARBA00004477"/>
    </source>
</evidence>
<evidence type="ECO:0000256" key="11">
    <source>
        <dbReference type="ARBA" id="ARBA00022833"/>
    </source>
</evidence>
<feature type="region of interest" description="Disordered" evidence="20">
    <location>
        <begin position="1437"/>
        <end position="1522"/>
    </location>
</feature>
<keyword evidence="24" id="KW-1185">Reference proteome</keyword>
<feature type="transmembrane region" description="Helical" evidence="21">
    <location>
        <begin position="2649"/>
        <end position="2668"/>
    </location>
</feature>
<dbReference type="SMART" id="SM00248">
    <property type="entry name" value="ANK"/>
    <property type="match status" value="2"/>
</dbReference>
<dbReference type="GO" id="GO:0006508">
    <property type="term" value="P:proteolysis"/>
    <property type="evidence" value="ECO:0007669"/>
    <property type="project" value="UniProtKB-KW"/>
</dbReference>
<evidence type="ECO:0000256" key="19">
    <source>
        <dbReference type="PROSITE-ProRule" id="PRU00023"/>
    </source>
</evidence>
<dbReference type="PROSITE" id="PS50297">
    <property type="entry name" value="ANK_REP_REGION"/>
    <property type="match status" value="1"/>
</dbReference>
<evidence type="ECO:0000256" key="4">
    <source>
        <dbReference type="ARBA" id="ARBA00010918"/>
    </source>
</evidence>
<feature type="repeat" description="ANK" evidence="19">
    <location>
        <begin position="194"/>
        <end position="216"/>
    </location>
</feature>
<dbReference type="InterPro" id="IPR036047">
    <property type="entry name" value="F-box-like_dom_sf"/>
</dbReference>
<dbReference type="FunFam" id="3.40.630.10:FF:000008">
    <property type="entry name" value="Endoplasmic reticulum metallopeptidase 1"/>
    <property type="match status" value="1"/>
</dbReference>
<evidence type="ECO:0000256" key="16">
    <source>
        <dbReference type="ARBA" id="ARBA00023180"/>
    </source>
</evidence>
<keyword evidence="9" id="KW-0378">Hydrolase</keyword>
<feature type="region of interest" description="Disordered" evidence="20">
    <location>
        <begin position="1152"/>
        <end position="1177"/>
    </location>
</feature>
<dbReference type="SUPFAM" id="SSF48403">
    <property type="entry name" value="Ankyrin repeat"/>
    <property type="match status" value="1"/>
</dbReference>
<feature type="region of interest" description="Disordered" evidence="20">
    <location>
        <begin position="362"/>
        <end position="398"/>
    </location>
</feature>
<feature type="compositionally biased region" description="Acidic residues" evidence="20">
    <location>
        <begin position="375"/>
        <end position="384"/>
    </location>
</feature>
<dbReference type="SUPFAM" id="SSF81383">
    <property type="entry name" value="F-box domain"/>
    <property type="match status" value="1"/>
</dbReference>
<dbReference type="Gene3D" id="3.40.630.10">
    <property type="entry name" value="Zn peptidases"/>
    <property type="match status" value="1"/>
</dbReference>
<dbReference type="SUPFAM" id="SSF52047">
    <property type="entry name" value="RNI-like"/>
    <property type="match status" value="1"/>
</dbReference>
<keyword evidence="10" id="KW-0256">Endoplasmic reticulum</keyword>
<dbReference type="GO" id="GO:0046872">
    <property type="term" value="F:metal ion binding"/>
    <property type="evidence" value="ECO:0007669"/>
    <property type="project" value="UniProtKB-KW"/>
</dbReference>
<feature type="transmembrane region" description="Helical" evidence="21">
    <location>
        <begin position="2557"/>
        <end position="2574"/>
    </location>
</feature>
<feature type="compositionally biased region" description="Low complexity" evidence="20">
    <location>
        <begin position="1472"/>
        <end position="1494"/>
    </location>
</feature>
<comment type="subcellular location">
    <subcellularLocation>
        <location evidence="2">Endoplasmic reticulum membrane</location>
        <topology evidence="2">Multi-pass membrane protein</topology>
    </subcellularLocation>
</comment>
<feature type="transmembrane region" description="Helical" evidence="21">
    <location>
        <begin position="2442"/>
        <end position="2460"/>
    </location>
</feature>
<keyword evidence="8" id="KW-0479">Metal-binding</keyword>
<evidence type="ECO:0000313" key="24">
    <source>
        <dbReference type="Proteomes" id="UP000183832"/>
    </source>
</evidence>
<feature type="domain" description="F-box" evidence="22">
    <location>
        <begin position="941"/>
        <end position="988"/>
    </location>
</feature>
<dbReference type="OrthoDB" id="76293at2759"/>
<evidence type="ECO:0000259" key="22">
    <source>
        <dbReference type="PROSITE" id="PS50181"/>
    </source>
</evidence>
<feature type="transmembrane region" description="Helical" evidence="21">
    <location>
        <begin position="2680"/>
        <end position="2703"/>
    </location>
</feature>
<reference evidence="23 24" key="1">
    <citation type="submission" date="2015-04" db="EMBL/GenBank/DDBJ databases">
        <authorList>
            <person name="Syromyatnikov M.Y."/>
            <person name="Popov V.N."/>
        </authorList>
    </citation>
    <scope>NUCLEOTIDE SEQUENCE [LARGE SCALE GENOMIC DNA]</scope>
</reference>
<accession>A0A1J1HLW1</accession>
<keyword evidence="14" id="KW-0482">Metalloprotease</keyword>
<keyword evidence="16" id="KW-0325">Glycoprotein</keyword>
<dbReference type="InterPro" id="IPR053974">
    <property type="entry name" value="ERMP1_1-A_TM"/>
</dbReference>
<feature type="transmembrane region" description="Helical" evidence="21">
    <location>
        <begin position="2472"/>
        <end position="2498"/>
    </location>
</feature>
<dbReference type="InterPro" id="IPR001810">
    <property type="entry name" value="F-box_dom"/>
</dbReference>
<dbReference type="InterPro" id="IPR053973">
    <property type="entry name" value="ERMP1-like_C"/>
</dbReference>
<dbReference type="GO" id="GO:0031468">
    <property type="term" value="P:nuclear membrane reassembly"/>
    <property type="evidence" value="ECO:0007669"/>
    <property type="project" value="UniProtKB-ARBA"/>
</dbReference>
<keyword evidence="5" id="KW-0132">Cell division</keyword>
<dbReference type="PROSITE" id="PS50181">
    <property type="entry name" value="FBOX"/>
    <property type="match status" value="1"/>
</dbReference>
<dbReference type="GO" id="GO:0051721">
    <property type="term" value="F:protein phosphatase 2A binding"/>
    <property type="evidence" value="ECO:0007669"/>
    <property type="project" value="TreeGrafter"/>
</dbReference>
<dbReference type="FunFam" id="1.25.40.20:FF:000072">
    <property type="entry name" value="Ankyrin repeat and LEM domain containing 2"/>
    <property type="match status" value="1"/>
</dbReference>
<evidence type="ECO:0000256" key="10">
    <source>
        <dbReference type="ARBA" id="ARBA00022824"/>
    </source>
</evidence>
<evidence type="ECO:0000256" key="6">
    <source>
        <dbReference type="ARBA" id="ARBA00022670"/>
    </source>
</evidence>
<dbReference type="Pfam" id="PF22249">
    <property type="entry name" value="ERMP1-TM"/>
    <property type="match status" value="1"/>
</dbReference>
<evidence type="ECO:0000256" key="8">
    <source>
        <dbReference type="ARBA" id="ARBA00022723"/>
    </source>
</evidence>
<feature type="compositionally biased region" description="Polar residues" evidence="20">
    <location>
        <begin position="1502"/>
        <end position="1514"/>
    </location>
</feature>
<comment type="similarity">
    <text evidence="3">Belongs to the ANKLE2 family.</text>
</comment>
<dbReference type="InterPro" id="IPR048024">
    <property type="entry name" value="Fxna-like_M28_dom"/>
</dbReference>
<dbReference type="GO" id="GO:0005789">
    <property type="term" value="C:endoplasmic reticulum membrane"/>
    <property type="evidence" value="ECO:0007669"/>
    <property type="project" value="UniProtKB-SubCell"/>
</dbReference>
<evidence type="ECO:0000256" key="3">
    <source>
        <dbReference type="ARBA" id="ARBA00007597"/>
    </source>
</evidence>
<evidence type="ECO:0000256" key="9">
    <source>
        <dbReference type="ARBA" id="ARBA00022801"/>
    </source>
</evidence>
<dbReference type="CDD" id="cd03875">
    <property type="entry name" value="M28_Fxna_like"/>
    <property type="match status" value="1"/>
</dbReference>
<dbReference type="InterPro" id="IPR036770">
    <property type="entry name" value="Ankyrin_rpt-contain_sf"/>
</dbReference>
<keyword evidence="17" id="KW-0131">Cell cycle</keyword>
<keyword evidence="12 21" id="KW-1133">Transmembrane helix</keyword>
<dbReference type="SUPFAM" id="SSF53187">
    <property type="entry name" value="Zn-dependent exopeptidases"/>
    <property type="match status" value="1"/>
</dbReference>
<dbReference type="PANTHER" id="PTHR12349">
    <property type="entry name" value="ANKYRIN REPEAT AND LEM DOMAIN-CONTAINING PROTEIN 2"/>
    <property type="match status" value="1"/>
</dbReference>
<gene>
    <name evidence="23" type="ORF">CLUMA_CG001255</name>
</gene>
<dbReference type="PROSITE" id="PS50088">
    <property type="entry name" value="ANK_REPEAT"/>
    <property type="match status" value="1"/>
</dbReference>
<evidence type="ECO:0000256" key="14">
    <source>
        <dbReference type="ARBA" id="ARBA00023049"/>
    </source>
</evidence>
<keyword evidence="13 19" id="KW-0040">ANK repeat</keyword>
<dbReference type="Proteomes" id="UP000183832">
    <property type="component" value="Unassembled WGS sequence"/>
</dbReference>
<evidence type="ECO:0000313" key="23">
    <source>
        <dbReference type="EMBL" id="CRK87454.1"/>
    </source>
</evidence>
<dbReference type="Pfam" id="PF22248">
    <property type="entry name" value="ERMP1_C"/>
    <property type="match status" value="1"/>
</dbReference>
<feature type="compositionally biased region" description="Low complexity" evidence="20">
    <location>
        <begin position="1450"/>
        <end position="1464"/>
    </location>
</feature>
<dbReference type="InterPro" id="IPR056237">
    <property type="entry name" value="ANKLE2_3rd"/>
</dbReference>
<feature type="transmembrane region" description="Helical" evidence="21">
    <location>
        <begin position="2518"/>
        <end position="2536"/>
    </location>
</feature>
<keyword evidence="15 21" id="KW-0472">Membrane</keyword>
<comment type="similarity">
    <text evidence="4">Belongs to the peptidase M28 family.</text>
</comment>
<evidence type="ECO:0000256" key="12">
    <source>
        <dbReference type="ARBA" id="ARBA00022989"/>
    </source>
</evidence>
<feature type="transmembrane region" description="Helical" evidence="21">
    <location>
        <begin position="2608"/>
        <end position="2627"/>
    </location>
</feature>
<comment type="cofactor">
    <cofactor evidence="1">
        <name>Zn(2+)</name>
        <dbReference type="ChEBI" id="CHEBI:29105"/>
    </cofactor>
</comment>
<evidence type="ECO:0000256" key="17">
    <source>
        <dbReference type="ARBA" id="ARBA00023306"/>
    </source>
</evidence>
<keyword evidence="11" id="KW-0862">Zinc</keyword>
<feature type="region of interest" description="Disordered" evidence="20">
    <location>
        <begin position="818"/>
        <end position="839"/>
    </location>
</feature>
<dbReference type="InterPro" id="IPR007484">
    <property type="entry name" value="Peptidase_M28"/>
</dbReference>
<keyword evidence="6" id="KW-0645">Protease</keyword>
<evidence type="ECO:0000256" key="5">
    <source>
        <dbReference type="ARBA" id="ARBA00022618"/>
    </source>
</evidence>
<dbReference type="Pfam" id="PF04389">
    <property type="entry name" value="Peptidase_M28"/>
    <property type="match status" value="1"/>
</dbReference>
<dbReference type="InterPro" id="IPR002110">
    <property type="entry name" value="Ankyrin_rpt"/>
</dbReference>
<evidence type="ECO:0000256" key="20">
    <source>
        <dbReference type="SAM" id="MobiDB-lite"/>
    </source>
</evidence>
<dbReference type="GO" id="GO:0008237">
    <property type="term" value="F:metallopeptidase activity"/>
    <property type="evidence" value="ECO:0007669"/>
    <property type="project" value="UniProtKB-KW"/>
</dbReference>
<dbReference type="GO" id="GO:0007399">
    <property type="term" value="P:nervous system development"/>
    <property type="evidence" value="ECO:0007669"/>
    <property type="project" value="UniProtKB-ARBA"/>
</dbReference>
<protein>
    <recommendedName>
        <fullName evidence="18">FXNA-like protease</fullName>
    </recommendedName>
</protein>
<dbReference type="PANTHER" id="PTHR12349:SF4">
    <property type="entry name" value="ANKYRIN REPEAT AND LEM DOMAIN-CONTAINING PROTEIN 2"/>
    <property type="match status" value="1"/>
</dbReference>